<proteinExistence type="predicted"/>
<name>A0A8J2JLG3_9HEXA</name>
<comment type="caution">
    <text evidence="1">The sequence shown here is derived from an EMBL/GenBank/DDBJ whole genome shotgun (WGS) entry which is preliminary data.</text>
</comment>
<evidence type="ECO:0000313" key="1">
    <source>
        <dbReference type="EMBL" id="CAG7721843.1"/>
    </source>
</evidence>
<dbReference type="EMBL" id="CAJVCH010083529">
    <property type="protein sequence ID" value="CAG7721843.1"/>
    <property type="molecule type" value="Genomic_DNA"/>
</dbReference>
<feature type="non-terminal residue" evidence="1">
    <location>
        <position position="1"/>
    </location>
</feature>
<evidence type="ECO:0000313" key="2">
    <source>
        <dbReference type="Proteomes" id="UP000708208"/>
    </source>
</evidence>
<organism evidence="1 2">
    <name type="scientific">Allacma fusca</name>
    <dbReference type="NCBI Taxonomy" id="39272"/>
    <lineage>
        <taxon>Eukaryota</taxon>
        <taxon>Metazoa</taxon>
        <taxon>Ecdysozoa</taxon>
        <taxon>Arthropoda</taxon>
        <taxon>Hexapoda</taxon>
        <taxon>Collembola</taxon>
        <taxon>Symphypleona</taxon>
        <taxon>Sminthuridae</taxon>
        <taxon>Allacma</taxon>
    </lineage>
</organism>
<sequence>MSCICNYGFSYTKELEVKIQKCSENVTEDFWSIPPSFRSNQSESVDNRNDVMFKFELRNNTCKDKIVMYTLSSEEYMSESVFSADGTLSNREETASGVYPVQNYCIKSIGNTSVQVEVCKSNPSNTGCGTGNICVPKCCPL</sequence>
<gene>
    <name evidence="1" type="ORF">AFUS01_LOCUS11031</name>
</gene>
<dbReference type="Proteomes" id="UP000708208">
    <property type="component" value="Unassembled WGS sequence"/>
</dbReference>
<accession>A0A8J2JLG3</accession>
<keyword evidence="2" id="KW-1185">Reference proteome</keyword>
<reference evidence="1" key="1">
    <citation type="submission" date="2021-06" db="EMBL/GenBank/DDBJ databases">
        <authorList>
            <person name="Hodson N. C."/>
            <person name="Mongue J. A."/>
            <person name="Jaron S. K."/>
        </authorList>
    </citation>
    <scope>NUCLEOTIDE SEQUENCE</scope>
</reference>
<dbReference type="AlphaFoldDB" id="A0A8J2JLG3"/>
<feature type="non-terminal residue" evidence="1">
    <location>
        <position position="141"/>
    </location>
</feature>
<protein>
    <submittedName>
        <fullName evidence="1">Uncharacterized protein</fullName>
    </submittedName>
</protein>